<dbReference type="RefSeq" id="WP_186996456.1">
    <property type="nucleotide sequence ID" value="NZ_JACOQK010000001.1"/>
</dbReference>
<gene>
    <name evidence="4" type="ORF">H8Z77_05810</name>
</gene>
<keyword evidence="1" id="KW-0092">Biotin</keyword>
<dbReference type="InterPro" id="IPR001882">
    <property type="entry name" value="Biotin_BS"/>
</dbReference>
<dbReference type="EMBL" id="JACOQK010000001">
    <property type="protein sequence ID" value="MBC5787537.1"/>
    <property type="molecule type" value="Genomic_DNA"/>
</dbReference>
<evidence type="ECO:0000256" key="2">
    <source>
        <dbReference type="SAM" id="MobiDB-lite"/>
    </source>
</evidence>
<accession>A0ABR7IQY3</accession>
<dbReference type="PANTHER" id="PTHR45266">
    <property type="entry name" value="OXALOACETATE DECARBOXYLASE ALPHA CHAIN"/>
    <property type="match status" value="1"/>
</dbReference>
<dbReference type="InterPro" id="IPR050709">
    <property type="entry name" value="Biotin_Carboxyl_Carrier/Decarb"/>
</dbReference>
<evidence type="ECO:0000256" key="1">
    <source>
        <dbReference type="ARBA" id="ARBA00023267"/>
    </source>
</evidence>
<dbReference type="SUPFAM" id="SSF51230">
    <property type="entry name" value="Single hybrid motif"/>
    <property type="match status" value="1"/>
</dbReference>
<proteinExistence type="predicted"/>
<comment type="caution">
    <text evidence="4">The sequence shown here is derived from an EMBL/GenBank/DDBJ whole genome shotgun (WGS) entry which is preliminary data.</text>
</comment>
<evidence type="ECO:0000259" key="3">
    <source>
        <dbReference type="PROSITE" id="PS50968"/>
    </source>
</evidence>
<dbReference type="InterPro" id="IPR011053">
    <property type="entry name" value="Single_hybrid_motif"/>
</dbReference>
<feature type="domain" description="Lipoyl-binding" evidence="3">
    <location>
        <begin position="37"/>
        <end position="117"/>
    </location>
</feature>
<evidence type="ECO:0000313" key="5">
    <source>
        <dbReference type="Proteomes" id="UP000649151"/>
    </source>
</evidence>
<keyword evidence="5" id="KW-1185">Reference proteome</keyword>
<organism evidence="4 5">
    <name type="scientific">Clostridium facile</name>
    <dbReference type="NCBI Taxonomy" id="2763035"/>
    <lineage>
        <taxon>Bacteria</taxon>
        <taxon>Bacillati</taxon>
        <taxon>Bacillota</taxon>
        <taxon>Clostridia</taxon>
        <taxon>Eubacteriales</taxon>
        <taxon>Clostridiaceae</taxon>
        <taxon>Clostridium</taxon>
    </lineage>
</organism>
<sequence length="117" mass="11576">MKRFNITVNGTAYDVTVDEVAAGAAPAPAPKAAAPAPAPAAAPAKGEGAEVNAPMPGTILDVKVAQGATVKAGDVIVILEAMKMENEIVAPVDGTVSSILVNKGDTVNSNDVIATIA</sequence>
<dbReference type="PROSITE" id="PS00188">
    <property type="entry name" value="BIOTIN"/>
    <property type="match status" value="1"/>
</dbReference>
<reference evidence="4 5" key="1">
    <citation type="submission" date="2020-08" db="EMBL/GenBank/DDBJ databases">
        <title>Genome public.</title>
        <authorList>
            <person name="Liu C."/>
            <person name="Sun Q."/>
        </authorList>
    </citation>
    <scope>NUCLEOTIDE SEQUENCE [LARGE SCALE GENOMIC DNA]</scope>
    <source>
        <strain evidence="4 5">NSJ-27</strain>
    </source>
</reference>
<dbReference type="InterPro" id="IPR000089">
    <property type="entry name" value="Biotin_lipoyl"/>
</dbReference>
<evidence type="ECO:0000313" key="4">
    <source>
        <dbReference type="EMBL" id="MBC5787537.1"/>
    </source>
</evidence>
<name>A0ABR7IQY3_9CLOT</name>
<dbReference type="PANTHER" id="PTHR45266:SF3">
    <property type="entry name" value="OXALOACETATE DECARBOXYLASE ALPHA CHAIN"/>
    <property type="match status" value="1"/>
</dbReference>
<feature type="region of interest" description="Disordered" evidence="2">
    <location>
        <begin position="24"/>
        <end position="52"/>
    </location>
</feature>
<protein>
    <submittedName>
        <fullName evidence="4">Biotin/lipoyl-binding protein</fullName>
    </submittedName>
</protein>
<dbReference type="Pfam" id="PF00364">
    <property type="entry name" value="Biotin_lipoyl"/>
    <property type="match status" value="1"/>
</dbReference>
<dbReference type="PROSITE" id="PS50968">
    <property type="entry name" value="BIOTINYL_LIPOYL"/>
    <property type="match status" value="1"/>
</dbReference>
<feature type="compositionally biased region" description="Low complexity" evidence="2">
    <location>
        <begin position="24"/>
        <end position="50"/>
    </location>
</feature>
<dbReference type="Gene3D" id="2.40.50.100">
    <property type="match status" value="1"/>
</dbReference>
<dbReference type="Proteomes" id="UP000649151">
    <property type="component" value="Unassembled WGS sequence"/>
</dbReference>
<dbReference type="CDD" id="cd06850">
    <property type="entry name" value="biotinyl_domain"/>
    <property type="match status" value="1"/>
</dbReference>